<protein>
    <submittedName>
        <fullName evidence="1">Uncharacterized protein</fullName>
    </submittedName>
</protein>
<name>Q7Z5A2_HUMAN</name>
<sequence length="10" mass="1086">MFRFPGGATC</sequence>
<accession>Q7Z5A2</accession>
<reference evidence="1" key="1">
    <citation type="submission" date="2003-07" db="EMBL/GenBank/DDBJ databases">
        <title>A novel relative of Bubblegum.</title>
        <authorList>
            <person name="Fraisl P."/>
            <person name="Forss-Petter S."/>
            <person name="Berger J."/>
        </authorList>
    </citation>
    <scope>NUCLEOTIDE SEQUENCE</scope>
    <source>
        <tissue evidence="1">Testis</tissue>
    </source>
</reference>
<proteinExistence type="evidence at transcript level"/>
<organism evidence="1">
    <name type="scientific">Homo sapiens</name>
    <name type="common">Human</name>
    <dbReference type="NCBI Taxonomy" id="9606"/>
    <lineage>
        <taxon>Eukaryota</taxon>
        <taxon>Metazoa</taxon>
        <taxon>Chordata</taxon>
        <taxon>Craniata</taxon>
        <taxon>Vertebrata</taxon>
        <taxon>Euteleostomi</taxon>
        <taxon>Mammalia</taxon>
        <taxon>Eutheria</taxon>
        <taxon>Euarchontoglires</taxon>
        <taxon>Primates</taxon>
        <taxon>Haplorrhini</taxon>
        <taxon>Catarrhini</taxon>
        <taxon>Hominidae</taxon>
        <taxon>Homo</taxon>
    </lineage>
</organism>
<dbReference type="EMBL" id="AJ577571">
    <property type="protein sequence ID" value="CAE12153.1"/>
    <property type="molecule type" value="mRNA"/>
</dbReference>
<evidence type="ECO:0000313" key="1">
    <source>
        <dbReference type="EMBL" id="CAE12153.1"/>
    </source>
</evidence>